<proteinExistence type="predicted"/>
<dbReference type="Proteomes" id="UP000175968">
    <property type="component" value="Chromosome"/>
</dbReference>
<gene>
    <name evidence="2" type="ORF">EM308_09390</name>
</gene>
<evidence type="ECO:0000256" key="1">
    <source>
        <dbReference type="SAM" id="SignalP"/>
    </source>
</evidence>
<accession>A0AAC9N3Y0</accession>
<dbReference type="EMBL" id="CP017479">
    <property type="protein sequence ID" value="AOW09700.1"/>
    <property type="molecule type" value="Genomic_DNA"/>
</dbReference>
<protein>
    <submittedName>
        <fullName evidence="2">Uncharacterized protein</fullName>
    </submittedName>
</protein>
<dbReference type="InterPro" id="IPR036116">
    <property type="entry name" value="FN3_sf"/>
</dbReference>
<dbReference type="KEGG" id="fgl:EM308_09390"/>
<name>A0AAC9N3Y0_9FLAO</name>
<feature type="signal peptide" evidence="1">
    <location>
        <begin position="1"/>
        <end position="18"/>
    </location>
</feature>
<organism evidence="2 3">
    <name type="scientific">Flavobacterium gilvum</name>
    <dbReference type="NCBI Taxonomy" id="1492737"/>
    <lineage>
        <taxon>Bacteria</taxon>
        <taxon>Pseudomonadati</taxon>
        <taxon>Bacteroidota</taxon>
        <taxon>Flavobacteriia</taxon>
        <taxon>Flavobacteriales</taxon>
        <taxon>Flavobacteriaceae</taxon>
        <taxon>Flavobacterium</taxon>
    </lineage>
</organism>
<keyword evidence="1" id="KW-0732">Signal</keyword>
<sequence>MKKKLLLILLCVSLYSFGQTIGDYRSVTSGNWDTLSSWEYYNGFKWIAASALVGYPGQFNNTHVTTIQQGHTITIGSTGISTQPFEELTINGSLLLTGLNSDAVFFTIKSNLIIVTPNLNPAANIEFNNKGILQLPADGSLQVTTGGLIGDCSNNQSIYIGDYEYSVCKGSGSGATFDEVMEAGGTLNTLPSSNSPVFVGETIYLTGDYIGPPGESLSFEWTITDPQNNITTTTDQNTSIPNAIEGVYTAKLACFTTYSGIPYSNFETINVVVNRSESISGPIATPGTGATCDEIVANWEASQGALKYYLDVATDIDFTHFVSDYENLDVGNVLSKKVTGLTNATTYYYRVYASNGTILSPRSNTISYATLTTPNGLTATVTAQPNCTTSTGEVTLDSPYLEDNRYEYNVDNGPYQSRNVFIGLQPGNHKFTIRFLNENSCISDPAFATINESPKTPIANAGVDFTKTCNSNPSGKQIGTEPVDGVTYNWNPALGLSDATISNPIANPTITTTYTLTATQIAGGCTATDTVTVTVVIDTPNASAGDDFTKTCTSFPQGKTIGSPSETGVSYNWSPSNGLSNNTISNPTANPDTTTTYTLTAINTATGCSVIDTILVTVNTTPPVADAGIGFTKTCIKNPNGNIIGGLEIPNTLYSWSPESGLSAATIANPIANPTVTTFYTLVTTNIINGCTATDNVLVVVDSTTPIANAGNPFTKTCTQFPSGKEIGAQSEAETTYSWSPSTGLSSATISNPIANPTSTTIYTVTATNNNTGCTASDSVEITVRTSSPVADAGADFTKSCFFTISGKTIGTGSLPGTAYSWNPSIGLSNATISNPISNPSTTTTYTLTATNLVSNCTTTDQVTVFVNTTIPKAIAGSDFTKTCILNPTGASIGDSAIAGLTYKWNPEIGLSDPTASNPIANPASSTTYTLTTKDTANGCTNSDTVVATVDTTSPIANAGADFTKTCTLNPSGKSIGIAPVTGNTYRWSPATGLSSAAVSNPIANPTATTTYTLTVTGTNGCSSTDEVIVTVNITTPKPDAAGVDKNVNCSTPATSIGSIPEADTSYSWSPTTGLSSSTISNPIASPAATTTYTLTGTNGVSGCKSTDNVTVTSFKTLPAAPIPSAPTQPTCDTPTGGVVLSSLPIENWTISIYKNSVLNSTVPGFGSTISINGLTAGTYYFTVTTTASGCVSPASANVIINPQPPIPSAPAIGTITDPTCADGGSVVLNNLPATGTWTLHQIGTNNNQIQGSGTSTTVSGLFPGTYKYSVVSDMGCVSSFSDNVAMSNISSGATLEQIIHPTCTTSTGSISFANLPTTGWTITQTGPINNTITEPSPSPTTYVATALPSGLYNFMLDSGSICLAVGGNVTINPQPPTPSAPTVTITANPSCGVSETSITVSDLPSGNWTIQVFDSSSALIRTINGTGTTYSVTGIFTAGNYTVSVINEQECTSAPSTVFKVNEQPLPLAKPTIGTITQPICETPTGSVVINGLPSSGTWTLNQSGTSSSTYTGTGTSFIVSLLTEGNYSFTVSGIAGTCPSEPSETVVIDRAKIVPTAPTIVSIIQPTCESSSGSIEISGLPTDSWILYSSPPVGDGTGLSGSGTTAFLTGAVVGTYTISVQNSDGCYSPSTLPFTLNAQPTTPPTPLLSNPVQPTCTVSTGSFTILNYDSNNIYTVSPNVGVTISGNTVTAPEGNYTVTANLGNCTSNASAVVTIVQQPQTPTPPIIVNVTQPTCDSSAGSVELSALPVDSWTLFSSPAIGNGTGLSGSGTTAIFTGTVTGTYTITVKNSDNCTSSPSLPFTINEQPPTPAIPTLSTPIQPSCTVSTGSFVITNYNSNYVYNVTPNTGVIISGNTITAPKGSYTVTTTLGNCTSGISSVVEINEQPVTPSPPIIGNITQPSCNSEKGSVEVSGLPTGSWILYSSPQIIAGGSGLQGIGTTAFFNSMPSGTYTLTVQNTAGCISLNSAAFTINTQPITPATPILGSVTHPTCLVVTGSFKIQNYDPNNIYTVNPNIGVIISGNLITAPAGNYTVFATLGNCTSTASETVTINPQPISPTPPIIDFVTQATCESSMGSIGLSGLPEGSWILTSSGGRTLAGVGATAILNGNTVPGTYHVTVTNIQGCTSVPSADVTLYAQPITPNPPTVGTITQPGCILETGTIVISNPAEGTGFEYNIDGGAYQASATFSNVHAGIHKLGYRSLIPDSCISKTTTVAIEEPLFVNAPTIKSTIPPDCTSNGSIILEGLPTGNWTLFQSGTTDLTIEGSGTTTTVSNLEPGTYSYRVSDGFCLSKTTPNVLLKPLESTAWTGTNWTNGLPTIYKYVYMNGNYSFDNDTEMCRCQIITGFIHTSEDITISVVNKLEILNGANFSFDNNSSLIQKNEVTNIGKINYNRFSAPVYKSDYTLWSSPVASQQLGNASPNTPSNEFFSFDADANNWKQEKPLNHMKIGKGYSIGSPNGFNEQNSYRYPINFIGVPNNGTITTESIYAGKSYLIGNPYPSAVDANHFLDSNKSALNGTIYFWSHNMQSSILTNASNDYASYNATGGVGITPKNPTTNSNPTIPLGFIAAGQSFFIQGKEGVSGITAKFDNSMRIGGNNSQFFKFNVTKKETSTIEKDRVWLNLYNNQGAFKQTLVGYITGATNNFDSTYDGAVFNGNKFIDFYSINQNKNLVIQGRALPFDENDTVPLGFSTTIDGIFEINIDNSEGLLANHDIYLEDKETAVFSNLKNAPYRFNTSKGTFDNRFVLHYKNEIPSQEKLDQPVIVSVKDGIIKVNSFFELIDKLEIYDMSGKFIYKKEDVNINEYYIRDFRCNNQPLIVKTILKNKDAVATKIVYTTFGN</sequence>
<dbReference type="SUPFAM" id="SSF49265">
    <property type="entry name" value="Fibronectin type III"/>
    <property type="match status" value="1"/>
</dbReference>
<dbReference type="InterPro" id="IPR013783">
    <property type="entry name" value="Ig-like_fold"/>
</dbReference>
<keyword evidence="3" id="KW-1185">Reference proteome</keyword>
<reference evidence="2 3" key="1">
    <citation type="submission" date="2016-10" db="EMBL/GenBank/DDBJ databases">
        <title>Flavobacterium gilvum sp. nov., isolated from stream water.</title>
        <authorList>
            <person name="Shin S.-K."/>
            <person name="Cho Y.-J."/>
            <person name="Yi H."/>
        </authorList>
    </citation>
    <scope>NUCLEOTIDE SEQUENCE [LARGE SCALE GENOMIC DNA]</scope>
    <source>
        <strain evidence="2 3">EM1308</strain>
    </source>
</reference>
<evidence type="ECO:0000313" key="3">
    <source>
        <dbReference type="Proteomes" id="UP000175968"/>
    </source>
</evidence>
<dbReference type="RefSeq" id="WP_035637687.1">
    <property type="nucleotide sequence ID" value="NZ_CP017479.1"/>
</dbReference>
<dbReference type="Gene3D" id="2.60.40.10">
    <property type="entry name" value="Immunoglobulins"/>
    <property type="match status" value="1"/>
</dbReference>
<feature type="chain" id="PRO_5042058353" evidence="1">
    <location>
        <begin position="19"/>
        <end position="2843"/>
    </location>
</feature>
<evidence type="ECO:0000313" key="2">
    <source>
        <dbReference type="EMBL" id="AOW09700.1"/>
    </source>
</evidence>